<comment type="caution">
    <text evidence="2">The sequence shown here is derived from an EMBL/GenBank/DDBJ whole genome shotgun (WGS) entry which is preliminary data.</text>
</comment>
<name>A0A6A5HBY8_CAERE</name>
<dbReference type="AlphaFoldDB" id="A0A6A5HBY8"/>
<dbReference type="Proteomes" id="UP000483820">
    <property type="component" value="Chromosome II"/>
</dbReference>
<proteinExistence type="predicted"/>
<dbReference type="RefSeq" id="XP_003097753.2">
    <property type="nucleotide sequence ID" value="XM_003097705.2"/>
</dbReference>
<sequence length="292" mass="33342">MDCELCFQKCTSIAQELRIPRSWITFGHTVCNGCTQRLLEKKKVVNDCAHELTKKISKVLVDPSNPDDVDSKVEESGDSDTKPQNLIDAKEPIYDEVPDGEYHRYGYDDMTIEEDSDRYPDDDEENSQWEETESDHFPEYWPGDYESDGVSIMMSSEEDLLQVFGDYYIDEAYLSDSENRMYPDDNSDGYPTCDTLPDHSWYQIEKSDDEHEKPWFPIDFPSCFMGFDCSEGDENILLNQRDLGDLNSPHSHGAKAEGSGSGAESVTESGSRISEETIESLGFTWMQHFPSE</sequence>
<feature type="compositionally biased region" description="Low complexity" evidence="1">
    <location>
        <begin position="256"/>
        <end position="271"/>
    </location>
</feature>
<dbReference type="EMBL" id="WUAV01000002">
    <property type="protein sequence ID" value="KAF1764411.1"/>
    <property type="molecule type" value="Genomic_DNA"/>
</dbReference>
<feature type="compositionally biased region" description="Basic and acidic residues" evidence="1">
    <location>
        <begin position="69"/>
        <end position="81"/>
    </location>
</feature>
<reference evidence="2 3" key="1">
    <citation type="submission" date="2019-12" db="EMBL/GenBank/DDBJ databases">
        <title>Chromosome-level assembly of the Caenorhabditis remanei genome.</title>
        <authorList>
            <person name="Teterina A.A."/>
            <person name="Willis J.H."/>
            <person name="Phillips P.C."/>
        </authorList>
    </citation>
    <scope>NUCLEOTIDE SEQUENCE [LARGE SCALE GENOMIC DNA]</scope>
    <source>
        <strain evidence="2 3">PX506</strain>
        <tissue evidence="2">Whole organism</tissue>
    </source>
</reference>
<evidence type="ECO:0000313" key="2">
    <source>
        <dbReference type="EMBL" id="KAF1764411.1"/>
    </source>
</evidence>
<organism evidence="2 3">
    <name type="scientific">Caenorhabditis remanei</name>
    <name type="common">Caenorhabditis vulgaris</name>
    <dbReference type="NCBI Taxonomy" id="31234"/>
    <lineage>
        <taxon>Eukaryota</taxon>
        <taxon>Metazoa</taxon>
        <taxon>Ecdysozoa</taxon>
        <taxon>Nematoda</taxon>
        <taxon>Chromadorea</taxon>
        <taxon>Rhabditida</taxon>
        <taxon>Rhabditina</taxon>
        <taxon>Rhabditomorpha</taxon>
        <taxon>Rhabditoidea</taxon>
        <taxon>Rhabditidae</taxon>
        <taxon>Peloderinae</taxon>
        <taxon>Caenorhabditis</taxon>
    </lineage>
</organism>
<accession>A0A6A5HBY8</accession>
<gene>
    <name evidence="2" type="ORF">GCK72_004359</name>
</gene>
<feature type="compositionally biased region" description="Acidic residues" evidence="1">
    <location>
        <begin position="113"/>
        <end position="133"/>
    </location>
</feature>
<dbReference type="KEGG" id="crq:GCK72_004359"/>
<feature type="region of interest" description="Disordered" evidence="1">
    <location>
        <begin position="113"/>
        <end position="141"/>
    </location>
</feature>
<evidence type="ECO:0000313" key="3">
    <source>
        <dbReference type="Proteomes" id="UP000483820"/>
    </source>
</evidence>
<evidence type="ECO:0000256" key="1">
    <source>
        <dbReference type="SAM" id="MobiDB-lite"/>
    </source>
</evidence>
<dbReference type="GeneID" id="9826989"/>
<protein>
    <submittedName>
        <fullName evidence="2">Uncharacterized protein</fullName>
    </submittedName>
</protein>
<feature type="region of interest" description="Disordered" evidence="1">
    <location>
        <begin position="242"/>
        <end position="274"/>
    </location>
</feature>
<feature type="region of interest" description="Disordered" evidence="1">
    <location>
        <begin position="63"/>
        <end position="101"/>
    </location>
</feature>
<dbReference type="CTD" id="9826989"/>